<dbReference type="PANTHER" id="PTHR19328:SF75">
    <property type="entry name" value="ALDOSE SUGAR DEHYDROGENASE YLII"/>
    <property type="match status" value="1"/>
</dbReference>
<gene>
    <name evidence="3" type="ORF">WI372_11855</name>
</gene>
<sequence>MARFRPATSLTLPMALLAVSLAPACAQESASDAAGQAAGAADAASPSSASADYRVVTVAEGLENPWGIAFVGDDILVTEKAGDLRVIRDGQLLEAPITGVPEVLPAGQGGLMDVVPHPDFDTNRWVYLTLSKPMGEGATTAVVRGRYDGTALTEVEELFVARSSGRNGHYGSRIAFDGQGYMFVSVGDRQASPSGDLTAHPAQDLSNHHGVIVRLHDDGRVPDDNPFVGRDGALPEIWSYGHRNPQALAFEPATGHLWSTEHGPQGGDEFNRIEPGLNYGWPVVGFGVNYGGDPIHDGTSAPGMESPEHYWVPSIATSGLAFYTGDRFPEWQGNAFAGGLAGEQIARLTVVNGEVTSEETILEGMGRVRDVRDGPDGYLYVALDDRAGRPTSIVRLEPGN</sequence>
<dbReference type="GO" id="GO:0016491">
    <property type="term" value="F:oxidoreductase activity"/>
    <property type="evidence" value="ECO:0007669"/>
    <property type="project" value="UniProtKB-KW"/>
</dbReference>
<dbReference type="EMBL" id="JBBHLI010000006">
    <property type="protein sequence ID" value="MEK9501676.1"/>
    <property type="molecule type" value="Genomic_DNA"/>
</dbReference>
<dbReference type="InterPro" id="IPR011041">
    <property type="entry name" value="Quinoprot_gluc/sorb_DH_b-prop"/>
</dbReference>
<evidence type="ECO:0000256" key="1">
    <source>
        <dbReference type="SAM" id="SignalP"/>
    </source>
</evidence>
<feature type="signal peptide" evidence="1">
    <location>
        <begin position="1"/>
        <end position="26"/>
    </location>
</feature>
<dbReference type="EC" id="1.1.5.-" evidence="3"/>
<dbReference type="Proteomes" id="UP001484239">
    <property type="component" value="Unassembled WGS sequence"/>
</dbReference>
<keyword evidence="3" id="KW-0560">Oxidoreductase</keyword>
<accession>A0ABU9EAB1</accession>
<evidence type="ECO:0000313" key="4">
    <source>
        <dbReference type="Proteomes" id="UP001484239"/>
    </source>
</evidence>
<protein>
    <submittedName>
        <fullName evidence="3">PQQ-dependent sugar dehydrogenase</fullName>
        <ecNumber evidence="3">1.1.5.-</ecNumber>
    </submittedName>
</protein>
<proteinExistence type="predicted"/>
<keyword evidence="4" id="KW-1185">Reference proteome</keyword>
<dbReference type="Gene3D" id="2.120.10.30">
    <property type="entry name" value="TolB, C-terminal domain"/>
    <property type="match status" value="1"/>
</dbReference>
<dbReference type="SUPFAM" id="SSF50952">
    <property type="entry name" value="Soluble quinoprotein glucose dehydrogenase"/>
    <property type="match status" value="1"/>
</dbReference>
<comment type="caution">
    <text evidence="3">The sequence shown here is derived from an EMBL/GenBank/DDBJ whole genome shotgun (WGS) entry which is preliminary data.</text>
</comment>
<reference evidence="3 4" key="1">
    <citation type="submission" date="2024-02" db="EMBL/GenBank/DDBJ databases">
        <title>A novel Gemmatimonadota bacterium.</title>
        <authorList>
            <person name="Du Z.-J."/>
            <person name="Ye Y.-Q."/>
        </authorList>
    </citation>
    <scope>NUCLEOTIDE SEQUENCE [LARGE SCALE GENOMIC DNA]</scope>
    <source>
        <strain evidence="3 4">DH-20</strain>
    </source>
</reference>
<dbReference type="PANTHER" id="PTHR19328">
    <property type="entry name" value="HEDGEHOG-INTERACTING PROTEIN"/>
    <property type="match status" value="1"/>
</dbReference>
<dbReference type="InterPro" id="IPR011042">
    <property type="entry name" value="6-blade_b-propeller_TolB-like"/>
</dbReference>
<organism evidence="3 4">
    <name type="scientific">Gaopeijia maritima</name>
    <dbReference type="NCBI Taxonomy" id="3119007"/>
    <lineage>
        <taxon>Bacteria</taxon>
        <taxon>Pseudomonadati</taxon>
        <taxon>Gemmatimonadota</taxon>
        <taxon>Longimicrobiia</taxon>
        <taxon>Gaopeijiales</taxon>
        <taxon>Gaopeijiaceae</taxon>
        <taxon>Gaopeijia</taxon>
    </lineage>
</organism>
<feature type="chain" id="PRO_5045058860" evidence="1">
    <location>
        <begin position="27"/>
        <end position="400"/>
    </location>
</feature>
<keyword evidence="1" id="KW-0732">Signal</keyword>
<name>A0ABU9EAB1_9BACT</name>
<dbReference type="RefSeq" id="WP_405281267.1">
    <property type="nucleotide sequence ID" value="NZ_CP144380.1"/>
</dbReference>
<dbReference type="Pfam" id="PF07995">
    <property type="entry name" value="GSDH"/>
    <property type="match status" value="1"/>
</dbReference>
<evidence type="ECO:0000259" key="2">
    <source>
        <dbReference type="Pfam" id="PF07995"/>
    </source>
</evidence>
<evidence type="ECO:0000313" key="3">
    <source>
        <dbReference type="EMBL" id="MEK9501676.1"/>
    </source>
</evidence>
<dbReference type="InterPro" id="IPR012938">
    <property type="entry name" value="Glc/Sorbosone_DH"/>
</dbReference>
<feature type="domain" description="Glucose/Sorbosone dehydrogenase" evidence="2">
    <location>
        <begin position="62"/>
        <end position="389"/>
    </location>
</feature>